<dbReference type="PANTHER" id="PTHR42812:SF5">
    <property type="entry name" value="ENDO-ARABINASE"/>
    <property type="match status" value="1"/>
</dbReference>
<protein>
    <submittedName>
        <fullName evidence="8">Family 43 glycosylhydrolase</fullName>
    </submittedName>
</protein>
<feature type="site" description="Important for catalytic activity, responsible for pKa modulation of the active site Glu and correct orientation of both the proton donor and substrate" evidence="5">
    <location>
        <position position="165"/>
    </location>
</feature>
<dbReference type="EMBL" id="CP041692">
    <property type="protein sequence ID" value="QDP96534.1"/>
    <property type="molecule type" value="Genomic_DNA"/>
</dbReference>
<feature type="chain" id="PRO_5021914487" evidence="7">
    <location>
        <begin position="37"/>
        <end position="339"/>
    </location>
</feature>
<dbReference type="InterPro" id="IPR006311">
    <property type="entry name" value="TAT_signal"/>
</dbReference>
<sequence>MPENPQNRSVGSISRRRLLAATGGAAALTAIGSASAEATGQAGYHNPVEPTSHPDPAVLADDGTFYLYSTNGAQRLPVLTSPDLINWTLVGDGMPAIAPWCVSGRHWAPEVIKIGNRYHCYYTARRADLAQQAVSVAVSDSPVGPFVDNRTTPLVGQSDEGGSIDCSPFRDHNGDLWLLWKNDGNAINQTSYIYLQRLSDDGLELVGEPQRIIGMDQPYETYTIEGPSVFINKGRYYCLYSTGEYWNETYRVCWATARRLTGPWTKPSDEPLLVTNDVAKGPGHGMPIKVGAHWWYVYHAWQPSGEPGGRLVWLSRMRFKGDRPVIDGPWADNPFRPHV</sequence>
<evidence type="ECO:0000256" key="3">
    <source>
        <dbReference type="ARBA" id="ARBA00023295"/>
    </source>
</evidence>
<accession>A0A516PZD6</accession>
<dbReference type="Proteomes" id="UP000319263">
    <property type="component" value="Chromosome"/>
</dbReference>
<evidence type="ECO:0000256" key="7">
    <source>
        <dbReference type="SAM" id="SignalP"/>
    </source>
</evidence>
<dbReference type="Gene3D" id="2.115.10.20">
    <property type="entry name" value="Glycosyl hydrolase domain, family 43"/>
    <property type="match status" value="1"/>
</dbReference>
<gene>
    <name evidence="8" type="ORF">FOE78_12025</name>
</gene>
<feature type="active site" description="Proton donor" evidence="4">
    <location>
        <position position="225"/>
    </location>
</feature>
<dbReference type="RefSeq" id="WP_143986497.1">
    <property type="nucleotide sequence ID" value="NZ_CP041692.1"/>
</dbReference>
<dbReference type="KEGG" id="mik:FOE78_12025"/>
<evidence type="ECO:0000313" key="8">
    <source>
        <dbReference type="EMBL" id="QDP96534.1"/>
    </source>
</evidence>
<keyword evidence="7" id="KW-0732">Signal</keyword>
<dbReference type="AlphaFoldDB" id="A0A516PZD6"/>
<reference evidence="8 9" key="1">
    <citation type="submission" date="2019-07" db="EMBL/GenBank/DDBJ databases">
        <title>Microlunatus dokdonensis sp. nov. isolated from the rhizospheric soil of the wild plant Elymus tsukushiensis.</title>
        <authorList>
            <person name="Ghim S.-Y."/>
            <person name="Hwang Y.-J."/>
            <person name="Son J.-S."/>
            <person name="Shin J.-H."/>
        </authorList>
    </citation>
    <scope>NUCLEOTIDE SEQUENCE [LARGE SCALE GENOMIC DNA]</scope>
    <source>
        <strain evidence="8 9">KUDC0627</strain>
    </source>
</reference>
<evidence type="ECO:0000256" key="6">
    <source>
        <dbReference type="RuleBase" id="RU361187"/>
    </source>
</evidence>
<proteinExistence type="inferred from homology"/>
<evidence type="ECO:0000256" key="5">
    <source>
        <dbReference type="PIRSR" id="PIRSR606710-2"/>
    </source>
</evidence>
<dbReference type="InterPro" id="IPR051795">
    <property type="entry name" value="Glycosyl_Hydrlase_43"/>
</dbReference>
<organism evidence="8 9">
    <name type="scientific">Microlunatus elymi</name>
    <dbReference type="NCBI Taxonomy" id="2596828"/>
    <lineage>
        <taxon>Bacteria</taxon>
        <taxon>Bacillati</taxon>
        <taxon>Actinomycetota</taxon>
        <taxon>Actinomycetes</taxon>
        <taxon>Propionibacteriales</taxon>
        <taxon>Propionibacteriaceae</taxon>
        <taxon>Microlunatus</taxon>
    </lineage>
</organism>
<evidence type="ECO:0000256" key="4">
    <source>
        <dbReference type="PIRSR" id="PIRSR606710-1"/>
    </source>
</evidence>
<dbReference type="PROSITE" id="PS51318">
    <property type="entry name" value="TAT"/>
    <property type="match status" value="1"/>
</dbReference>
<dbReference type="PANTHER" id="PTHR42812">
    <property type="entry name" value="BETA-XYLOSIDASE"/>
    <property type="match status" value="1"/>
</dbReference>
<evidence type="ECO:0000256" key="1">
    <source>
        <dbReference type="ARBA" id="ARBA00009865"/>
    </source>
</evidence>
<feature type="signal peptide" evidence="7">
    <location>
        <begin position="1"/>
        <end position="36"/>
    </location>
</feature>
<dbReference type="CDD" id="cd08999">
    <property type="entry name" value="GH43_ABN-like"/>
    <property type="match status" value="1"/>
</dbReference>
<dbReference type="InterPro" id="IPR023296">
    <property type="entry name" value="Glyco_hydro_beta-prop_sf"/>
</dbReference>
<keyword evidence="3 6" id="KW-0326">Glycosidase</keyword>
<dbReference type="GO" id="GO:0005975">
    <property type="term" value="P:carbohydrate metabolic process"/>
    <property type="evidence" value="ECO:0007669"/>
    <property type="project" value="InterPro"/>
</dbReference>
<dbReference type="OrthoDB" id="9801455at2"/>
<dbReference type="Pfam" id="PF04616">
    <property type="entry name" value="Glyco_hydro_43"/>
    <property type="match status" value="1"/>
</dbReference>
<dbReference type="InterPro" id="IPR006710">
    <property type="entry name" value="Glyco_hydro_43"/>
</dbReference>
<keyword evidence="9" id="KW-1185">Reference proteome</keyword>
<name>A0A516PZD6_9ACTN</name>
<comment type="similarity">
    <text evidence="1 6">Belongs to the glycosyl hydrolase 43 family.</text>
</comment>
<keyword evidence="2 6" id="KW-0378">Hydrolase</keyword>
<evidence type="ECO:0000313" key="9">
    <source>
        <dbReference type="Proteomes" id="UP000319263"/>
    </source>
</evidence>
<dbReference type="SUPFAM" id="SSF75005">
    <property type="entry name" value="Arabinanase/levansucrase/invertase"/>
    <property type="match status" value="1"/>
</dbReference>
<dbReference type="GO" id="GO:0004553">
    <property type="term" value="F:hydrolase activity, hydrolyzing O-glycosyl compounds"/>
    <property type="evidence" value="ECO:0007669"/>
    <property type="project" value="InterPro"/>
</dbReference>
<evidence type="ECO:0000256" key="2">
    <source>
        <dbReference type="ARBA" id="ARBA00022801"/>
    </source>
</evidence>
<feature type="active site" description="Proton acceptor" evidence="4">
    <location>
        <position position="55"/>
    </location>
</feature>